<evidence type="ECO:0000256" key="2">
    <source>
        <dbReference type="ARBA" id="ARBA00022741"/>
    </source>
</evidence>
<dbReference type="EMBL" id="CP068158">
    <property type="protein sequence ID" value="QQU78054.1"/>
    <property type="molecule type" value="Genomic_DNA"/>
</dbReference>
<dbReference type="GO" id="GO:0005524">
    <property type="term" value="F:ATP binding"/>
    <property type="evidence" value="ECO:0007669"/>
    <property type="project" value="UniProtKB-KW"/>
</dbReference>
<organism evidence="5 7">
    <name type="scientific">Corynebacterium striatum</name>
    <dbReference type="NCBI Taxonomy" id="43770"/>
    <lineage>
        <taxon>Bacteria</taxon>
        <taxon>Bacillati</taxon>
        <taxon>Actinomycetota</taxon>
        <taxon>Actinomycetes</taxon>
        <taxon>Mycobacteriales</taxon>
        <taxon>Corynebacteriaceae</taxon>
        <taxon>Corynebacterium</taxon>
    </lineage>
</organism>
<dbReference type="GeneID" id="72411530"/>
<dbReference type="InterPro" id="IPR003439">
    <property type="entry name" value="ABC_transporter-like_ATP-bd"/>
</dbReference>
<dbReference type="PROSITE" id="PS00211">
    <property type="entry name" value="ABC_TRANSPORTER_1"/>
    <property type="match status" value="1"/>
</dbReference>
<keyword evidence="8" id="KW-1185">Reference proteome</keyword>
<dbReference type="PANTHER" id="PTHR24220:SF659">
    <property type="entry name" value="TRANSPORTER, PUTATIVE-RELATED"/>
    <property type="match status" value="1"/>
</dbReference>
<evidence type="ECO:0000313" key="5">
    <source>
        <dbReference type="EMBL" id="ART22250.1"/>
    </source>
</evidence>
<dbReference type="GO" id="GO:0022857">
    <property type="term" value="F:transmembrane transporter activity"/>
    <property type="evidence" value="ECO:0007669"/>
    <property type="project" value="TreeGrafter"/>
</dbReference>
<dbReference type="Pfam" id="PF00005">
    <property type="entry name" value="ABC_tran"/>
    <property type="match status" value="1"/>
</dbReference>
<reference evidence="5 7" key="1">
    <citation type="submission" date="2017-05" db="EMBL/GenBank/DDBJ databases">
        <title>Complete genome sequence of Corynebacterium striatum KC-Na-1 isolated from Neophocaena asiaeorientalis in Korea.</title>
        <authorList>
            <person name="Kim J.H."/>
            <person name="Lee K."/>
        </authorList>
    </citation>
    <scope>NUCLEOTIDE SEQUENCE [LARGE SCALE GENOMIC DNA]</scope>
    <source>
        <strain evidence="5 7">KC-Na-01</strain>
    </source>
</reference>
<dbReference type="PANTHER" id="PTHR24220">
    <property type="entry name" value="IMPORT ATP-BINDING PROTEIN"/>
    <property type="match status" value="1"/>
</dbReference>
<dbReference type="Gene3D" id="3.40.50.300">
    <property type="entry name" value="P-loop containing nucleotide triphosphate hydrolases"/>
    <property type="match status" value="1"/>
</dbReference>
<dbReference type="SUPFAM" id="SSF52540">
    <property type="entry name" value="P-loop containing nucleoside triphosphate hydrolases"/>
    <property type="match status" value="1"/>
</dbReference>
<keyword evidence="2" id="KW-0547">Nucleotide-binding</keyword>
<evidence type="ECO:0000259" key="4">
    <source>
        <dbReference type="PROSITE" id="PS50893"/>
    </source>
</evidence>
<protein>
    <submittedName>
        <fullName evidence="5">ABC transporter ATP-binding protein</fullName>
    </submittedName>
</protein>
<dbReference type="InterPro" id="IPR017911">
    <property type="entry name" value="MacB-like_ATP-bd"/>
</dbReference>
<dbReference type="GO" id="GO:0005886">
    <property type="term" value="C:plasma membrane"/>
    <property type="evidence" value="ECO:0007669"/>
    <property type="project" value="TreeGrafter"/>
</dbReference>
<dbReference type="PROSITE" id="PS50893">
    <property type="entry name" value="ABC_TRANSPORTER_2"/>
    <property type="match status" value="1"/>
</dbReference>
<dbReference type="RefSeq" id="WP_049147213.1">
    <property type="nucleotide sequence ID" value="NZ_CP021252.1"/>
</dbReference>
<dbReference type="Proteomes" id="UP000595757">
    <property type="component" value="Chromosome"/>
</dbReference>
<gene>
    <name evidence="5" type="ORF">CBE89_12715</name>
    <name evidence="6" type="ORF">I6I72_05980</name>
</gene>
<proteinExistence type="predicted"/>
<dbReference type="InterPro" id="IPR027417">
    <property type="entry name" value="P-loop_NTPase"/>
</dbReference>
<dbReference type="CDD" id="cd03255">
    <property type="entry name" value="ABC_MJ0796_LolCDE_FtsE"/>
    <property type="match status" value="1"/>
</dbReference>
<reference evidence="6 8" key="2">
    <citation type="submission" date="2021-01" db="EMBL/GenBank/DDBJ databases">
        <title>FDA dAtabase for Regulatory Grade micrObial Sequences (FDA-ARGOS): Supporting development and validation of Infectious Disease Dx tests.</title>
        <authorList>
            <person name="Sproer C."/>
            <person name="Gronow S."/>
            <person name="Severitt S."/>
            <person name="Schroder I."/>
            <person name="Tallon L."/>
            <person name="Sadzewicz L."/>
            <person name="Zhao X."/>
            <person name="Boylan J."/>
            <person name="Ott S."/>
            <person name="Bowen H."/>
            <person name="Vavikolanu K."/>
            <person name="Mehta A."/>
            <person name="Aluvathingal J."/>
            <person name="Nadendla S."/>
            <person name="Lowell S."/>
            <person name="Myers T."/>
            <person name="Yan Y."/>
            <person name="Sichtig H."/>
        </authorList>
    </citation>
    <scope>NUCLEOTIDE SEQUENCE [LARGE SCALE GENOMIC DNA]</scope>
    <source>
        <strain evidence="6 8">FDAARGOS_1115</strain>
    </source>
</reference>
<dbReference type="Proteomes" id="UP000250197">
    <property type="component" value="Chromosome"/>
</dbReference>
<dbReference type="EMBL" id="CP021252">
    <property type="protein sequence ID" value="ART22250.1"/>
    <property type="molecule type" value="Genomic_DNA"/>
</dbReference>
<evidence type="ECO:0000313" key="8">
    <source>
        <dbReference type="Proteomes" id="UP000595757"/>
    </source>
</evidence>
<keyword evidence="1" id="KW-0813">Transport</keyword>
<dbReference type="GO" id="GO:0016887">
    <property type="term" value="F:ATP hydrolysis activity"/>
    <property type="evidence" value="ECO:0007669"/>
    <property type="project" value="InterPro"/>
</dbReference>
<evidence type="ECO:0000313" key="7">
    <source>
        <dbReference type="Proteomes" id="UP000250197"/>
    </source>
</evidence>
<evidence type="ECO:0000313" key="6">
    <source>
        <dbReference type="EMBL" id="QQU78054.1"/>
    </source>
</evidence>
<evidence type="ECO:0000256" key="1">
    <source>
        <dbReference type="ARBA" id="ARBA00022448"/>
    </source>
</evidence>
<evidence type="ECO:0000256" key="3">
    <source>
        <dbReference type="ARBA" id="ARBA00022840"/>
    </source>
</evidence>
<dbReference type="InterPro" id="IPR017871">
    <property type="entry name" value="ABC_transporter-like_CS"/>
</dbReference>
<dbReference type="InterPro" id="IPR015854">
    <property type="entry name" value="ABC_transpr_LolD-like"/>
</dbReference>
<dbReference type="AlphaFoldDB" id="A0A2Z2IZP8"/>
<sequence length="217" mass="23829">MLEVSDISRSISGKSILDKVNLSVGQGELIAITGPSGSGKTTLLRCIIGIDQPDSGTISLSGKDFSKYPEQKRRDFRLKNIGVVDQENHLIEDLTCRDNIRLIAEMSRGGRKQSFITAREILTRLNMRSYEDRHPSSLSGGERQRISIGCALANRPSLIAADEPTSSLDDEAARTVMDLFLELAQQFQIPVVVVTHDARVTRNASAVYEIGGSRVSR</sequence>
<keyword evidence="3 5" id="KW-0067">ATP-binding</keyword>
<dbReference type="InterPro" id="IPR003593">
    <property type="entry name" value="AAA+_ATPase"/>
</dbReference>
<dbReference type="SMART" id="SM00382">
    <property type="entry name" value="AAA"/>
    <property type="match status" value="1"/>
</dbReference>
<feature type="domain" description="ABC transporter" evidence="4">
    <location>
        <begin position="2"/>
        <end position="217"/>
    </location>
</feature>
<dbReference type="KEGG" id="cstr:CBE89_12715"/>
<name>A0A2Z2IZP8_CORST</name>
<accession>A0A2Z2IZP8</accession>